<evidence type="ECO:0000256" key="4">
    <source>
        <dbReference type="ARBA" id="ARBA00023033"/>
    </source>
</evidence>
<keyword evidence="4" id="KW-0503">Monooxygenase</keyword>
<evidence type="ECO:0000313" key="7">
    <source>
        <dbReference type="Proteomes" id="UP000076512"/>
    </source>
</evidence>
<evidence type="ECO:0000256" key="1">
    <source>
        <dbReference type="ARBA" id="ARBA00022630"/>
    </source>
</evidence>
<dbReference type="PANTHER" id="PTHR42847">
    <property type="entry name" value="ALKANESULFONATE MONOOXYGENASE"/>
    <property type="match status" value="1"/>
</dbReference>
<evidence type="ECO:0000256" key="3">
    <source>
        <dbReference type="ARBA" id="ARBA00023002"/>
    </source>
</evidence>
<dbReference type="InterPro" id="IPR050172">
    <property type="entry name" value="SsuD_RutA_monooxygenase"/>
</dbReference>
<feature type="domain" description="Luciferase-like" evidence="5">
    <location>
        <begin position="1"/>
        <end position="210"/>
    </location>
</feature>
<gene>
    <name evidence="6" type="ORF">AWN90_32565</name>
</gene>
<evidence type="ECO:0000313" key="6">
    <source>
        <dbReference type="EMBL" id="KZM73382.1"/>
    </source>
</evidence>
<dbReference type="Pfam" id="PF00296">
    <property type="entry name" value="Bac_luciferase"/>
    <property type="match status" value="1"/>
</dbReference>
<keyword evidence="1" id="KW-0285">Flavoprotein</keyword>
<organism evidence="6 7">
    <name type="scientific">Nocardia terpenica</name>
    <dbReference type="NCBI Taxonomy" id="455432"/>
    <lineage>
        <taxon>Bacteria</taxon>
        <taxon>Bacillati</taxon>
        <taxon>Actinomycetota</taxon>
        <taxon>Actinomycetes</taxon>
        <taxon>Mycobacteriales</taxon>
        <taxon>Nocardiaceae</taxon>
        <taxon>Nocardia</taxon>
    </lineage>
</organism>
<comment type="caution">
    <text evidence="6">The sequence shown here is derived from an EMBL/GenBank/DDBJ whole genome shotgun (WGS) entry which is preliminary data.</text>
</comment>
<evidence type="ECO:0000259" key="5">
    <source>
        <dbReference type="Pfam" id="PF00296"/>
    </source>
</evidence>
<dbReference type="NCBIfam" id="TIGR03619">
    <property type="entry name" value="F420_Rv2161c"/>
    <property type="match status" value="1"/>
</dbReference>
<sequence length="272" mass="29319">MRLHVVLPDESATMPASQLVELAQEAEALGFAGVWLPDHILPPGEYGPVYGGVYEPLMTLAHLAAATSRVTLGTSVLILPLREPLVLAKQAATLAHLSGDRFVLGVGTGWDAYEFDAAGADFAERGATTTAALHLIRRLHTGATGPYTDKHRTFDERAVFQPVPATPVPFLIGGNSDAALRRAALIGDMWQAVTLTPAEFAARRNRLRELGGHHVSAGARDAWNDDAQPLDTVLARIQDWHRVAPDDLGLHFGPIDGFARRMRALAARLPQL</sequence>
<dbReference type="Proteomes" id="UP000076512">
    <property type="component" value="Unassembled WGS sequence"/>
</dbReference>
<name>A0A164MI96_9NOCA</name>
<dbReference type="InterPro" id="IPR036661">
    <property type="entry name" value="Luciferase-like_sf"/>
</dbReference>
<keyword evidence="7" id="KW-1185">Reference proteome</keyword>
<dbReference type="EMBL" id="LWGR01000007">
    <property type="protein sequence ID" value="KZM73382.1"/>
    <property type="molecule type" value="Genomic_DNA"/>
</dbReference>
<proteinExistence type="predicted"/>
<dbReference type="GO" id="GO:0046306">
    <property type="term" value="P:alkanesulfonate catabolic process"/>
    <property type="evidence" value="ECO:0007669"/>
    <property type="project" value="TreeGrafter"/>
</dbReference>
<accession>A0A164MI96</accession>
<dbReference type="RefSeq" id="WP_067590637.1">
    <property type="nucleotide sequence ID" value="NZ_JABMCZ010000001.1"/>
</dbReference>
<dbReference type="AlphaFoldDB" id="A0A164MI96"/>
<reference evidence="6 7" key="1">
    <citation type="submission" date="2016-04" db="EMBL/GenBank/DDBJ databases">
        <authorList>
            <person name="Evans L.H."/>
            <person name="Alamgir A."/>
            <person name="Owens N."/>
            <person name="Weber N.D."/>
            <person name="Virtaneva K."/>
            <person name="Barbian K."/>
            <person name="Babar A."/>
            <person name="Rosenke K."/>
        </authorList>
    </citation>
    <scope>NUCLEOTIDE SEQUENCE [LARGE SCALE GENOMIC DNA]</scope>
    <source>
        <strain evidence="6 7">IFM 0406</strain>
    </source>
</reference>
<dbReference type="PANTHER" id="PTHR42847:SF4">
    <property type="entry name" value="ALKANESULFONATE MONOOXYGENASE-RELATED"/>
    <property type="match status" value="1"/>
</dbReference>
<dbReference type="OrthoDB" id="4074025at2"/>
<dbReference type="Gene3D" id="3.20.20.30">
    <property type="entry name" value="Luciferase-like domain"/>
    <property type="match status" value="1"/>
</dbReference>
<dbReference type="SUPFAM" id="SSF51679">
    <property type="entry name" value="Bacterial luciferase-like"/>
    <property type="match status" value="1"/>
</dbReference>
<keyword evidence="2" id="KW-0288">FMN</keyword>
<keyword evidence="3" id="KW-0560">Oxidoreductase</keyword>
<evidence type="ECO:0000256" key="2">
    <source>
        <dbReference type="ARBA" id="ARBA00022643"/>
    </source>
</evidence>
<dbReference type="GO" id="GO:0008726">
    <property type="term" value="F:alkanesulfonate monooxygenase activity"/>
    <property type="evidence" value="ECO:0007669"/>
    <property type="project" value="TreeGrafter"/>
</dbReference>
<dbReference type="InterPro" id="IPR011251">
    <property type="entry name" value="Luciferase-like_dom"/>
</dbReference>
<dbReference type="STRING" id="455432.AWN90_32565"/>
<dbReference type="InterPro" id="IPR019921">
    <property type="entry name" value="Lucif-like_OxRdtase_Rv2161c"/>
</dbReference>
<protein>
    <submittedName>
        <fullName evidence="6">LLM class F420-dependent oxidoreductase</fullName>
    </submittedName>
</protein>